<dbReference type="Ensembl" id="ENSONIT00000084609.1">
    <property type="protein sequence ID" value="ENSONIP00000068598.1"/>
    <property type="gene ID" value="ENSONIG00000004456.2"/>
</dbReference>
<comment type="similarity">
    <text evidence="2">Belongs to the cyclin family. Cyclin C subfamily.</text>
</comment>
<evidence type="ECO:0000256" key="6">
    <source>
        <dbReference type="ARBA" id="ARBA00022843"/>
    </source>
</evidence>
<dbReference type="GO" id="GO:0006357">
    <property type="term" value="P:regulation of transcription by RNA polymerase II"/>
    <property type="evidence" value="ECO:0007669"/>
    <property type="project" value="InterPro"/>
</dbReference>
<proteinExistence type="inferred from homology"/>
<evidence type="ECO:0000313" key="16">
    <source>
        <dbReference type="Proteomes" id="UP000005207"/>
    </source>
</evidence>
<organism evidence="15 16">
    <name type="scientific">Oreochromis niloticus</name>
    <name type="common">Nile tilapia</name>
    <name type="synonym">Tilapia nilotica</name>
    <dbReference type="NCBI Taxonomy" id="8128"/>
    <lineage>
        <taxon>Eukaryota</taxon>
        <taxon>Metazoa</taxon>
        <taxon>Chordata</taxon>
        <taxon>Craniata</taxon>
        <taxon>Vertebrata</taxon>
        <taxon>Euteleostomi</taxon>
        <taxon>Actinopterygii</taxon>
        <taxon>Neopterygii</taxon>
        <taxon>Teleostei</taxon>
        <taxon>Neoteleostei</taxon>
        <taxon>Acanthomorphata</taxon>
        <taxon>Ovalentaria</taxon>
        <taxon>Cichlomorphae</taxon>
        <taxon>Cichliformes</taxon>
        <taxon>Cichlidae</taxon>
        <taxon>African cichlids</taxon>
        <taxon>Pseudocrenilabrinae</taxon>
        <taxon>Oreochromini</taxon>
        <taxon>Oreochromis</taxon>
    </lineage>
</organism>
<dbReference type="InterPro" id="IPR047322">
    <property type="entry name" value="CYCLIN_CCNT2_rpt2"/>
</dbReference>
<evidence type="ECO:0000256" key="10">
    <source>
        <dbReference type="ARBA" id="ARBA00023242"/>
    </source>
</evidence>
<keyword evidence="9" id="KW-0804">Transcription</keyword>
<evidence type="ECO:0000256" key="9">
    <source>
        <dbReference type="ARBA" id="ARBA00023163"/>
    </source>
</evidence>
<dbReference type="InterPro" id="IPR047321">
    <property type="entry name" value="CYCLIN_CCNT2_rpt1"/>
</dbReference>
<dbReference type="InterPro" id="IPR006671">
    <property type="entry name" value="Cyclin_N"/>
</dbReference>
<evidence type="ECO:0000256" key="7">
    <source>
        <dbReference type="ARBA" id="ARBA00023015"/>
    </source>
</evidence>
<dbReference type="GO" id="GO:0016538">
    <property type="term" value="F:cyclin-dependent protein serine/threonine kinase regulator activity"/>
    <property type="evidence" value="ECO:0007669"/>
    <property type="project" value="InterPro"/>
</dbReference>
<dbReference type="InterPro" id="IPR013763">
    <property type="entry name" value="Cyclin-like_dom"/>
</dbReference>
<protein>
    <submittedName>
        <fullName evidence="15">Cyclin T2a</fullName>
    </submittedName>
</protein>
<evidence type="ECO:0000256" key="12">
    <source>
        <dbReference type="RuleBase" id="RU000383"/>
    </source>
</evidence>
<evidence type="ECO:0000259" key="14">
    <source>
        <dbReference type="SMART" id="SM00385"/>
    </source>
</evidence>
<evidence type="ECO:0000256" key="13">
    <source>
        <dbReference type="SAM" id="MobiDB-lite"/>
    </source>
</evidence>
<evidence type="ECO:0000256" key="3">
    <source>
        <dbReference type="ARBA" id="ARBA00022499"/>
    </source>
</evidence>
<feature type="compositionally biased region" description="Basic residues" evidence="13">
    <location>
        <begin position="548"/>
        <end position="557"/>
    </location>
</feature>
<keyword evidence="10" id="KW-0539">Nucleus</keyword>
<feature type="region of interest" description="Disordered" evidence="13">
    <location>
        <begin position="370"/>
        <end position="654"/>
    </location>
</feature>
<gene>
    <name evidence="15" type="primary">CCNT2</name>
    <name evidence="15" type="synonym">ccnt2a</name>
</gene>
<feature type="compositionally biased region" description="Polar residues" evidence="13">
    <location>
        <begin position="484"/>
        <end position="498"/>
    </location>
</feature>
<feature type="compositionally biased region" description="Basic and acidic residues" evidence="13">
    <location>
        <begin position="400"/>
        <end position="410"/>
    </location>
</feature>
<feature type="compositionally biased region" description="Basic and acidic residues" evidence="13">
    <location>
        <begin position="499"/>
        <end position="518"/>
    </location>
</feature>
<evidence type="ECO:0000256" key="4">
    <source>
        <dbReference type="ARBA" id="ARBA00022553"/>
    </source>
</evidence>
<keyword evidence="8 12" id="KW-0195">Cyclin</keyword>
<reference evidence="15" key="1">
    <citation type="submission" date="2025-08" db="UniProtKB">
        <authorList>
            <consortium name="Ensembl"/>
        </authorList>
    </citation>
    <scope>IDENTIFICATION</scope>
</reference>
<keyword evidence="11" id="KW-0131">Cell cycle</keyword>
<evidence type="ECO:0000256" key="2">
    <source>
        <dbReference type="ARBA" id="ARBA00008638"/>
    </source>
</evidence>
<feature type="compositionally biased region" description="Polar residues" evidence="13">
    <location>
        <begin position="523"/>
        <end position="535"/>
    </location>
</feature>
<sequence>MAACRGSSSKWFFTREQLENTPSRRSGVDADRELSYRQQAANLIQDMGQRLNVSQLTINTAIVYMHRFYMHHSFSKFHRNIISPTTLFLAAKVEEQPRKLEHVIKVAHACLNPQEPPLDTKSNAYLQQAQELVILESIVLQTLGFEITIDHPHTDVVKCTQLVRASKDLAQTSYFMATNSLHLTTFCLQYKPTVIACVCIHLACKWSNWEIPVSTDGKHWWEYVDNSVTLELLDELTHEFLQILEKTPSRLKRIRNWRATQAAKKPKTENTQMTDNSFPGPSLAQDQADASLPGVPSSNPGFSKAGSTFPMPMLSQSGGAVLSLDSIATTYNPGSHSEWPQGNQSQQGYSTTCIKQEPLSIPIQESLQTSASSFGAAKHQLAPQSGYPPPAQPSPAQKLSLDKYREKHAAELAASGQKRRQEQHGGVMDCDVRGDLLSSSSYAPSMMTSPMKMKVPSSSSGQDRRHHSDKRDKSSLKVRLAVPGSSSGSQLDKTSQQMSKDELKMKIKVSSSERHSSSDEAMGTNNNKSKHSSPMVSKEKHRGAEHNPHRHHKHSHAPTHSGNGRGATEGSGIGIGLLRGPPGLISMEGTTHGPPGPTSSSSSRKRAYPEASHNHHPSASSFTASSKVSKISKGGSSAAGTSSFSSPSFPPCSSPVLQCVSSGLQLYG</sequence>
<reference evidence="15" key="2">
    <citation type="submission" date="2025-09" db="UniProtKB">
        <authorList>
            <consortium name="Ensembl"/>
        </authorList>
    </citation>
    <scope>IDENTIFICATION</scope>
</reference>
<keyword evidence="3" id="KW-1017">Isopeptide bond</keyword>
<evidence type="ECO:0000256" key="8">
    <source>
        <dbReference type="ARBA" id="ARBA00023127"/>
    </source>
</evidence>
<dbReference type="InterPro" id="IPR036915">
    <property type="entry name" value="Cyclin-like_sf"/>
</dbReference>
<dbReference type="CDD" id="cd20598">
    <property type="entry name" value="CYCLIN_CCNT2_rpt2"/>
    <property type="match status" value="1"/>
</dbReference>
<evidence type="ECO:0000256" key="1">
    <source>
        <dbReference type="ARBA" id="ARBA00004123"/>
    </source>
</evidence>
<dbReference type="AlphaFoldDB" id="A0A669E758"/>
<feature type="region of interest" description="Disordered" evidence="13">
    <location>
        <begin position="260"/>
        <end position="310"/>
    </location>
</feature>
<dbReference type="Gene3D" id="1.10.472.10">
    <property type="entry name" value="Cyclin-like"/>
    <property type="match status" value="2"/>
</dbReference>
<dbReference type="CDD" id="cd20596">
    <property type="entry name" value="CYCLIN_CCNT2_rpt1"/>
    <property type="match status" value="1"/>
</dbReference>
<feature type="domain" description="Cyclin-like" evidence="14">
    <location>
        <begin position="42"/>
        <end position="141"/>
    </location>
</feature>
<dbReference type="PANTHER" id="PTHR10026">
    <property type="entry name" value="CYCLIN"/>
    <property type="match status" value="1"/>
</dbReference>
<dbReference type="FunFam" id="1.10.472.10:FF:000009">
    <property type="entry name" value="cyclin-T2 isoform X1"/>
    <property type="match status" value="1"/>
</dbReference>
<dbReference type="SMART" id="SM00385">
    <property type="entry name" value="CYCLIN"/>
    <property type="match status" value="2"/>
</dbReference>
<dbReference type="Pfam" id="PF21797">
    <property type="entry name" value="CycT2-like_C"/>
    <property type="match status" value="1"/>
</dbReference>
<dbReference type="FunFam" id="1.10.472.10:FF:000004">
    <property type="entry name" value="Cyclin T2"/>
    <property type="match status" value="1"/>
</dbReference>
<keyword evidence="7" id="KW-0805">Transcription regulation</keyword>
<comment type="subcellular location">
    <subcellularLocation>
        <location evidence="1">Nucleus</location>
    </subcellularLocation>
</comment>
<feature type="compositionally biased region" description="Polar residues" evidence="13">
    <location>
        <begin position="269"/>
        <end position="279"/>
    </location>
</feature>
<dbReference type="GO" id="GO:0051301">
    <property type="term" value="P:cell division"/>
    <property type="evidence" value="ECO:0007669"/>
    <property type="project" value="UniProtKB-KW"/>
</dbReference>
<feature type="compositionally biased region" description="Low complexity" evidence="13">
    <location>
        <begin position="618"/>
        <end position="647"/>
    </location>
</feature>
<keyword evidence="4" id="KW-0597">Phosphoprotein</keyword>
<keyword evidence="5" id="KW-0132">Cell division</keyword>
<keyword evidence="16" id="KW-1185">Reference proteome</keyword>
<evidence type="ECO:0000256" key="5">
    <source>
        <dbReference type="ARBA" id="ARBA00022618"/>
    </source>
</evidence>
<dbReference type="Pfam" id="PF00134">
    <property type="entry name" value="Cyclin_N"/>
    <property type="match status" value="1"/>
</dbReference>
<keyword evidence="6" id="KW-0832">Ubl conjugation</keyword>
<feature type="compositionally biased region" description="Low complexity" evidence="13">
    <location>
        <begin position="578"/>
        <end position="602"/>
    </location>
</feature>
<dbReference type="SUPFAM" id="SSF47954">
    <property type="entry name" value="Cyclin-like"/>
    <property type="match status" value="2"/>
</dbReference>
<evidence type="ECO:0000256" key="11">
    <source>
        <dbReference type="ARBA" id="ARBA00023306"/>
    </source>
</evidence>
<dbReference type="GeneTree" id="ENSGT00940000155759"/>
<feature type="compositionally biased region" description="Gly residues" evidence="13">
    <location>
        <begin position="563"/>
        <end position="577"/>
    </location>
</feature>
<name>A0A669E758_ORENI</name>
<feature type="compositionally biased region" description="Low complexity" evidence="13">
    <location>
        <begin position="438"/>
        <end position="460"/>
    </location>
</feature>
<evidence type="ECO:0000313" key="15">
    <source>
        <dbReference type="Ensembl" id="ENSONIP00000068598.1"/>
    </source>
</evidence>
<dbReference type="InterPro" id="IPR043198">
    <property type="entry name" value="Cyclin/Ssn8"/>
</dbReference>
<accession>A0A669E758</accession>
<feature type="domain" description="Cyclin-like" evidence="14">
    <location>
        <begin position="154"/>
        <end position="242"/>
    </location>
</feature>
<dbReference type="GO" id="GO:0005634">
    <property type="term" value="C:nucleus"/>
    <property type="evidence" value="ECO:0007669"/>
    <property type="project" value="UniProtKB-SubCell"/>
</dbReference>
<dbReference type="Proteomes" id="UP000005207">
    <property type="component" value="Unplaced"/>
</dbReference>